<evidence type="ECO:0000313" key="1">
    <source>
        <dbReference type="EMBL" id="TDX86627.1"/>
    </source>
</evidence>
<organism evidence="1 2">
    <name type="scientific">Epilithonimonas xixisoli</name>
    <dbReference type="NCBI Taxonomy" id="1476462"/>
    <lineage>
        <taxon>Bacteria</taxon>
        <taxon>Pseudomonadati</taxon>
        <taxon>Bacteroidota</taxon>
        <taxon>Flavobacteriia</taxon>
        <taxon>Flavobacteriales</taxon>
        <taxon>Weeksellaceae</taxon>
        <taxon>Chryseobacterium group</taxon>
        <taxon>Epilithonimonas</taxon>
    </lineage>
</organism>
<comment type="caution">
    <text evidence="1">The sequence shown here is derived from an EMBL/GenBank/DDBJ whole genome shotgun (WGS) entry which is preliminary data.</text>
</comment>
<accession>A0A4R8I9C8</accession>
<sequence length="96" mass="11389">MVNFKFVNFYDNSLKFDEANKILNNEFKSVFGEKLKNKFGVYKIKLDSENNIIEVNSIKKFGLNESKMLALIKKNIKIDYLFDENLNSEYLLFLNF</sequence>
<protein>
    <submittedName>
        <fullName evidence="1">Uncharacterized protein</fullName>
    </submittedName>
</protein>
<gene>
    <name evidence="1" type="ORF">B0I22_0764</name>
</gene>
<reference evidence="1 2" key="1">
    <citation type="submission" date="2019-03" db="EMBL/GenBank/DDBJ databases">
        <title>Genomic Encyclopedia of Type Strains, Phase III (KMG-III): the genomes of soil and plant-associated and newly described type strains.</title>
        <authorList>
            <person name="Whitman W."/>
        </authorList>
    </citation>
    <scope>NUCLEOTIDE SEQUENCE [LARGE SCALE GENOMIC DNA]</scope>
    <source>
        <strain evidence="1 2">CGMCC 1.12802</strain>
    </source>
</reference>
<name>A0A4R8I9C8_9FLAO</name>
<dbReference type="AlphaFoldDB" id="A0A4R8I9C8"/>
<keyword evidence="2" id="KW-1185">Reference proteome</keyword>
<evidence type="ECO:0000313" key="2">
    <source>
        <dbReference type="Proteomes" id="UP000295313"/>
    </source>
</evidence>
<proteinExistence type="predicted"/>
<dbReference type="Proteomes" id="UP000295313">
    <property type="component" value="Unassembled WGS sequence"/>
</dbReference>
<dbReference type="EMBL" id="SOEO01000001">
    <property type="protein sequence ID" value="TDX86627.1"/>
    <property type="molecule type" value="Genomic_DNA"/>
</dbReference>
<dbReference type="RefSeq" id="WP_133943281.1">
    <property type="nucleotide sequence ID" value="NZ_SOEO01000001.1"/>
</dbReference>